<evidence type="ECO:0000313" key="3">
    <source>
        <dbReference type="EMBL" id="KAF3042352.1"/>
    </source>
</evidence>
<proteinExistence type="predicted"/>
<dbReference type="Gene3D" id="3.60.130.10">
    <property type="entry name" value="Clavaminate synthase-like"/>
    <property type="match status" value="1"/>
</dbReference>
<evidence type="ECO:0000259" key="2">
    <source>
        <dbReference type="Pfam" id="PF02668"/>
    </source>
</evidence>
<dbReference type="Proteomes" id="UP000758155">
    <property type="component" value="Unassembled WGS sequence"/>
</dbReference>
<dbReference type="EMBL" id="SWKV01000016">
    <property type="protein sequence ID" value="KAF3042352.1"/>
    <property type="molecule type" value="Genomic_DNA"/>
</dbReference>
<dbReference type="InterPro" id="IPR003819">
    <property type="entry name" value="TauD/TfdA-like"/>
</dbReference>
<reference evidence="3" key="1">
    <citation type="submission" date="2019-04" db="EMBL/GenBank/DDBJ databases">
        <title>Sequencing of skin fungus with MAO and IRED activity.</title>
        <authorList>
            <person name="Marsaioli A.J."/>
            <person name="Bonatto J.M.C."/>
            <person name="Reis Junior O."/>
        </authorList>
    </citation>
    <scope>NUCLEOTIDE SEQUENCE</scope>
    <source>
        <strain evidence="3">28M1</strain>
    </source>
</reference>
<sequence length="186" mass="21516">MASTTTASNNDYYPKSLRDKYRLHKDLTSVIVAFGQRPAYHKRPLLFNHDGNIIMNFSRCNLTGAYHTPRSRGLPGMTEAQAEALDAAHFLAEKHQLKMTMAPGDLRFFNNLILLHRRDSFCDDEGSTRHIMRIWLRNGELTWDLPEILELDRCFAENEDLIKKVFSYLPEDVIKVPMLKTQRSCS</sequence>
<dbReference type="Pfam" id="PF02668">
    <property type="entry name" value="TauD"/>
    <property type="match status" value="1"/>
</dbReference>
<organism evidence="3 4">
    <name type="scientific">Didymella heteroderae</name>
    <dbReference type="NCBI Taxonomy" id="1769908"/>
    <lineage>
        <taxon>Eukaryota</taxon>
        <taxon>Fungi</taxon>
        <taxon>Dikarya</taxon>
        <taxon>Ascomycota</taxon>
        <taxon>Pezizomycotina</taxon>
        <taxon>Dothideomycetes</taxon>
        <taxon>Pleosporomycetidae</taxon>
        <taxon>Pleosporales</taxon>
        <taxon>Pleosporineae</taxon>
        <taxon>Didymellaceae</taxon>
        <taxon>Didymella</taxon>
    </lineage>
</organism>
<name>A0A9P5C385_9PLEO</name>
<keyword evidence="1" id="KW-0560">Oxidoreductase</keyword>
<dbReference type="InterPro" id="IPR042098">
    <property type="entry name" value="TauD-like_sf"/>
</dbReference>
<keyword evidence="4" id="KW-1185">Reference proteome</keyword>
<evidence type="ECO:0000256" key="1">
    <source>
        <dbReference type="ARBA" id="ARBA00023002"/>
    </source>
</evidence>
<dbReference type="OrthoDB" id="272271at2759"/>
<gene>
    <name evidence="3" type="ORF">E8E12_004539</name>
</gene>
<accession>A0A9P5C385</accession>
<feature type="domain" description="TauD/TfdA-like" evidence="2">
    <location>
        <begin position="28"/>
        <end position="135"/>
    </location>
</feature>
<evidence type="ECO:0000313" key="4">
    <source>
        <dbReference type="Proteomes" id="UP000758155"/>
    </source>
</evidence>
<comment type="caution">
    <text evidence="3">The sequence shown here is derived from an EMBL/GenBank/DDBJ whole genome shotgun (WGS) entry which is preliminary data.</text>
</comment>
<protein>
    <recommendedName>
        <fullName evidence="2">TauD/TfdA-like domain-containing protein</fullName>
    </recommendedName>
</protein>
<dbReference type="GO" id="GO:0016491">
    <property type="term" value="F:oxidoreductase activity"/>
    <property type="evidence" value="ECO:0007669"/>
    <property type="project" value="UniProtKB-KW"/>
</dbReference>
<dbReference type="SUPFAM" id="SSF51197">
    <property type="entry name" value="Clavaminate synthase-like"/>
    <property type="match status" value="1"/>
</dbReference>
<dbReference type="AlphaFoldDB" id="A0A9P5C385"/>